<keyword evidence="6" id="KW-0496">Mitochondrion</keyword>
<keyword evidence="7" id="KW-0539">Nucleus</keyword>
<dbReference type="GO" id="GO:0005634">
    <property type="term" value="C:nucleus"/>
    <property type="evidence" value="ECO:0007669"/>
    <property type="project" value="UniProtKB-SubCell"/>
</dbReference>
<evidence type="ECO:0000256" key="14">
    <source>
        <dbReference type="SAM" id="MobiDB-lite"/>
    </source>
</evidence>
<keyword evidence="8" id="KW-0687">Ribonucleoprotein</keyword>
<feature type="region of interest" description="Disordered" evidence="14">
    <location>
        <begin position="202"/>
        <end position="221"/>
    </location>
</feature>
<comment type="function">
    <text evidence="13">Acts as a negative regulator of G1 to S cell cycle phase progression by inhibiting cyclin-dependent kinases. Inhibitory effects are additive with GADD45 proteins but also occur in the absence of GADD45 proteins. Acts as a repressor of the orphan nuclear receptor NR4A1 by inhibiting AB domain-mediated transcriptional activity. May be involved in the hormone-mediated regulation of NR4A1 transcriptional activity. May play a role in mitochondrial protein synthesis.</text>
</comment>
<name>A0AAF3J7P6_9BILA</name>
<dbReference type="InterPro" id="IPR018472">
    <property type="entry name" value="Ribosomal_mL64"/>
</dbReference>
<dbReference type="GO" id="GO:0005840">
    <property type="term" value="C:ribosome"/>
    <property type="evidence" value="ECO:0007669"/>
    <property type="project" value="UniProtKB-KW"/>
</dbReference>
<dbReference type="Proteomes" id="UP000887575">
    <property type="component" value="Unassembled WGS sequence"/>
</dbReference>
<evidence type="ECO:0000256" key="9">
    <source>
        <dbReference type="ARBA" id="ARBA00023306"/>
    </source>
</evidence>
<evidence type="ECO:0000313" key="15">
    <source>
        <dbReference type="Proteomes" id="UP000887575"/>
    </source>
</evidence>
<dbReference type="GO" id="GO:1990904">
    <property type="term" value="C:ribonucleoprotein complex"/>
    <property type="evidence" value="ECO:0007669"/>
    <property type="project" value="UniProtKB-KW"/>
</dbReference>
<evidence type="ECO:0000256" key="10">
    <source>
        <dbReference type="ARBA" id="ARBA00030700"/>
    </source>
</evidence>
<evidence type="ECO:0000256" key="12">
    <source>
        <dbReference type="ARBA" id="ARBA00035485"/>
    </source>
</evidence>
<keyword evidence="15" id="KW-1185">Reference proteome</keyword>
<keyword evidence="5" id="KW-0175">Coiled coil</keyword>
<evidence type="ECO:0000256" key="11">
    <source>
        <dbReference type="ARBA" id="ARBA00035184"/>
    </source>
</evidence>
<evidence type="ECO:0000256" key="4">
    <source>
        <dbReference type="ARBA" id="ARBA00022980"/>
    </source>
</evidence>
<sequence length="221" mass="25886">MLRVRLSKLLWSSGCKYASTSETRIEAIPEETYDAYRQEASLNVSHMKPRHRIIAAGGIPPVEFEWEKTRSAARERFGTYGLESGVDVRQCWPTIEEIEEEKAIGFYRHYLEVLKEVKALEAAKKKKDKDRIAELEANEKRYPGLLAKYQAGQVKKEKEKDAQEVALEKKIREIQEYFGYWIDPKDPRFEVMFQQKQDEEKKAARQAKRLEKEKKTIAEVL</sequence>
<dbReference type="InterPro" id="IPR043035">
    <property type="entry name" value="Ribosomal_mL64_sf"/>
</dbReference>
<evidence type="ECO:0000256" key="8">
    <source>
        <dbReference type="ARBA" id="ARBA00023274"/>
    </source>
</evidence>
<protein>
    <recommendedName>
        <fullName evidence="11">Large ribosomal subunit protein mL64</fullName>
    </recommendedName>
    <alternativeName>
        <fullName evidence="10">39S ribosomal protein L59, mitochondrial</fullName>
    </alternativeName>
    <alternativeName>
        <fullName evidence="12">Growth arrest and DNA damage-inducible proteins-interacting protein 1</fullName>
    </alternativeName>
</protein>
<dbReference type="Gene3D" id="6.10.280.120">
    <property type="entry name" value="Growth arrest and DNA-damage-inducible proteins-interacting protein 1"/>
    <property type="match status" value="1"/>
</dbReference>
<evidence type="ECO:0000256" key="3">
    <source>
        <dbReference type="ARBA" id="ARBA00005421"/>
    </source>
</evidence>
<dbReference type="PANTHER" id="PTHR31761:SF1">
    <property type="entry name" value="LARGE RIBOSOMAL SUBUNIT PROTEIN ML64"/>
    <property type="match status" value="1"/>
</dbReference>
<evidence type="ECO:0000256" key="1">
    <source>
        <dbReference type="ARBA" id="ARBA00004123"/>
    </source>
</evidence>
<evidence type="ECO:0000256" key="6">
    <source>
        <dbReference type="ARBA" id="ARBA00023128"/>
    </source>
</evidence>
<dbReference type="AlphaFoldDB" id="A0AAF3J7P6"/>
<evidence type="ECO:0000313" key="16">
    <source>
        <dbReference type="WBParaSite" id="MBELARI_LOCUS21346"/>
    </source>
</evidence>
<evidence type="ECO:0000256" key="7">
    <source>
        <dbReference type="ARBA" id="ARBA00023242"/>
    </source>
</evidence>
<dbReference type="PANTHER" id="PTHR31761">
    <property type="entry name" value="GROWTH ARREST AND DNA DAMAGE-INDUCIBLE PROTEINS-INTERACTING PROTEIN 1 GADD45GIP1"/>
    <property type="match status" value="1"/>
</dbReference>
<keyword evidence="4" id="KW-0689">Ribosomal protein</keyword>
<evidence type="ECO:0000256" key="2">
    <source>
        <dbReference type="ARBA" id="ARBA00004173"/>
    </source>
</evidence>
<keyword evidence="9" id="KW-0131">Cell cycle</keyword>
<dbReference type="Pfam" id="PF10147">
    <property type="entry name" value="CR6_interact"/>
    <property type="match status" value="1"/>
</dbReference>
<accession>A0AAF3J7P6</accession>
<evidence type="ECO:0000256" key="13">
    <source>
        <dbReference type="ARBA" id="ARBA00060144"/>
    </source>
</evidence>
<comment type="subcellular location">
    <subcellularLocation>
        <location evidence="2">Mitochondrion</location>
    </subcellularLocation>
    <subcellularLocation>
        <location evidence="1">Nucleus</location>
    </subcellularLocation>
</comment>
<proteinExistence type="inferred from homology"/>
<reference evidence="16" key="1">
    <citation type="submission" date="2024-02" db="UniProtKB">
        <authorList>
            <consortium name="WormBaseParasite"/>
        </authorList>
    </citation>
    <scope>IDENTIFICATION</scope>
</reference>
<organism evidence="15 16">
    <name type="scientific">Mesorhabditis belari</name>
    <dbReference type="NCBI Taxonomy" id="2138241"/>
    <lineage>
        <taxon>Eukaryota</taxon>
        <taxon>Metazoa</taxon>
        <taxon>Ecdysozoa</taxon>
        <taxon>Nematoda</taxon>
        <taxon>Chromadorea</taxon>
        <taxon>Rhabditida</taxon>
        <taxon>Rhabditina</taxon>
        <taxon>Rhabditomorpha</taxon>
        <taxon>Rhabditoidea</taxon>
        <taxon>Rhabditidae</taxon>
        <taxon>Mesorhabditinae</taxon>
        <taxon>Mesorhabditis</taxon>
    </lineage>
</organism>
<evidence type="ECO:0000256" key="5">
    <source>
        <dbReference type="ARBA" id="ARBA00023054"/>
    </source>
</evidence>
<dbReference type="WBParaSite" id="MBELARI_LOCUS21346">
    <property type="protein sequence ID" value="MBELARI_LOCUS21346"/>
    <property type="gene ID" value="MBELARI_LOCUS21346"/>
</dbReference>
<dbReference type="GO" id="GO:0005739">
    <property type="term" value="C:mitochondrion"/>
    <property type="evidence" value="ECO:0007669"/>
    <property type="project" value="UniProtKB-SubCell"/>
</dbReference>
<comment type="similarity">
    <text evidence="3">Belongs to the mitochondrion-specific ribosomal protein mL64 family.</text>
</comment>